<reference evidence="3" key="1">
    <citation type="journal article" date="2019" name="Int. J. Syst. Evol. Microbiol.">
        <title>The Global Catalogue of Microorganisms (GCM) 10K type strain sequencing project: providing services to taxonomists for standard genome sequencing and annotation.</title>
        <authorList>
            <consortium name="The Broad Institute Genomics Platform"/>
            <consortium name="The Broad Institute Genome Sequencing Center for Infectious Disease"/>
            <person name="Wu L."/>
            <person name="Ma J."/>
        </authorList>
    </citation>
    <scope>NUCLEOTIDE SEQUENCE [LARGE SCALE GENOMIC DNA]</scope>
    <source>
        <strain evidence="3">CGMCC 1.15928</strain>
    </source>
</reference>
<proteinExistence type="predicted"/>
<dbReference type="EMBL" id="BMKF01000003">
    <property type="protein sequence ID" value="GGB81135.1"/>
    <property type="molecule type" value="Genomic_DNA"/>
</dbReference>
<gene>
    <name evidence="2" type="ORF">GCM10011503_32390</name>
</gene>
<comment type="caution">
    <text evidence="2">The sequence shown here is derived from an EMBL/GenBank/DDBJ whole genome shotgun (WGS) entry which is preliminary data.</text>
</comment>
<dbReference type="RefSeq" id="WP_084394801.1">
    <property type="nucleotide sequence ID" value="NZ_BMKF01000003.1"/>
</dbReference>
<keyword evidence="1" id="KW-0472">Membrane</keyword>
<evidence type="ECO:0000256" key="1">
    <source>
        <dbReference type="SAM" id="Phobius"/>
    </source>
</evidence>
<accession>A0ABQ1JYV3</accession>
<keyword evidence="1" id="KW-1133">Transmembrane helix</keyword>
<keyword evidence="1" id="KW-0812">Transmembrane</keyword>
<feature type="transmembrane region" description="Helical" evidence="1">
    <location>
        <begin position="58"/>
        <end position="75"/>
    </location>
</feature>
<protein>
    <recommendedName>
        <fullName evidence="4">DUF2946 domain-containing protein</fullName>
    </recommendedName>
</protein>
<dbReference type="Proteomes" id="UP000628854">
    <property type="component" value="Unassembled WGS sequence"/>
</dbReference>
<keyword evidence="3" id="KW-1185">Reference proteome</keyword>
<name>A0ABQ1JYV3_9PROT</name>
<evidence type="ECO:0000313" key="2">
    <source>
        <dbReference type="EMBL" id="GGB81135.1"/>
    </source>
</evidence>
<evidence type="ECO:0008006" key="4">
    <source>
        <dbReference type="Google" id="ProtNLM"/>
    </source>
</evidence>
<sequence length="89" mass="9343">MYRLAVFATGLAIAALALPTVLEHHAHAELLQSTWCLSGGRDAPAAALFSWHCPACPALVAGLALMALGPFVNVLPRLRAPARDRASQS</sequence>
<evidence type="ECO:0000313" key="3">
    <source>
        <dbReference type="Proteomes" id="UP000628854"/>
    </source>
</evidence>
<organism evidence="2 3">
    <name type="scientific">Henriciella pelagia</name>
    <dbReference type="NCBI Taxonomy" id="1977912"/>
    <lineage>
        <taxon>Bacteria</taxon>
        <taxon>Pseudomonadati</taxon>
        <taxon>Pseudomonadota</taxon>
        <taxon>Alphaproteobacteria</taxon>
        <taxon>Hyphomonadales</taxon>
        <taxon>Hyphomonadaceae</taxon>
        <taxon>Henriciella</taxon>
    </lineage>
</organism>